<keyword evidence="6" id="KW-1185">Reference proteome</keyword>
<dbReference type="PANTHER" id="PTHR30349:SF81">
    <property type="entry name" value="TYROSINE RECOMBINASE XERC"/>
    <property type="match status" value="1"/>
</dbReference>
<comment type="caution">
    <text evidence="5">The sequence shown here is derived from an EMBL/GenBank/DDBJ whole genome shotgun (WGS) entry which is preliminary data.</text>
</comment>
<dbReference type="Proteomes" id="UP000295270">
    <property type="component" value="Unassembled WGS sequence"/>
</dbReference>
<dbReference type="RefSeq" id="WP_238160949.1">
    <property type="nucleotide sequence ID" value="NZ_QWDN01000014.1"/>
</dbReference>
<dbReference type="PROSITE" id="PS51898">
    <property type="entry name" value="TYR_RECOMBINASE"/>
    <property type="match status" value="1"/>
</dbReference>
<keyword evidence="3" id="KW-0233">DNA recombination</keyword>
<keyword evidence="2" id="KW-0238">DNA-binding</keyword>
<reference evidence="5 6" key="1">
    <citation type="journal article" date="2015" name="Stand. Genomic Sci.">
        <title>Genomic Encyclopedia of Bacterial and Archaeal Type Strains, Phase III: the genomes of soil and plant-associated and newly described type strains.</title>
        <authorList>
            <person name="Whitman W.B."/>
            <person name="Woyke T."/>
            <person name="Klenk H.P."/>
            <person name="Zhou Y."/>
            <person name="Lilburn T.G."/>
            <person name="Beck B.J."/>
            <person name="De Vos P."/>
            <person name="Vandamme P."/>
            <person name="Eisen J.A."/>
            <person name="Garrity G."/>
            <person name="Hugenholtz P."/>
            <person name="Kyrpides N.C."/>
        </authorList>
    </citation>
    <scope>NUCLEOTIDE SEQUENCE [LARGE SCALE GENOMIC DNA]</scope>
    <source>
        <strain evidence="5 6">P5626</strain>
    </source>
</reference>
<feature type="domain" description="Tyr recombinase" evidence="4">
    <location>
        <begin position="164"/>
        <end position="348"/>
    </location>
</feature>
<dbReference type="InterPro" id="IPR011010">
    <property type="entry name" value="DNA_brk_join_enz"/>
</dbReference>
<accession>A0ABY2ATX7</accession>
<dbReference type="Gene3D" id="1.10.443.10">
    <property type="entry name" value="Intergrase catalytic core"/>
    <property type="match status" value="1"/>
</dbReference>
<evidence type="ECO:0000259" key="4">
    <source>
        <dbReference type="PROSITE" id="PS51898"/>
    </source>
</evidence>
<evidence type="ECO:0000313" key="6">
    <source>
        <dbReference type="Proteomes" id="UP000295270"/>
    </source>
</evidence>
<protein>
    <submittedName>
        <fullName evidence="5">Site-specific recombinase XerD</fullName>
    </submittedName>
</protein>
<dbReference type="InterPro" id="IPR050090">
    <property type="entry name" value="Tyrosine_recombinase_XerCD"/>
</dbReference>
<gene>
    <name evidence="5" type="ORF">EV142_11515</name>
</gene>
<evidence type="ECO:0000313" key="5">
    <source>
        <dbReference type="EMBL" id="TCN50538.1"/>
    </source>
</evidence>
<evidence type="ECO:0000256" key="2">
    <source>
        <dbReference type="ARBA" id="ARBA00023125"/>
    </source>
</evidence>
<sequence length="348" mass="40267">MERPGTPAEHWSPCKYWQYDTGVPRSTECASDRLKKEQFNSTKKMKKTIQTPDFQKLAKSFDSFVKVRNYKSGKGRMYQNALTEFLAWLEETGITKIRDVSSKESIKYFEYLIARPKLRGEGTLSQKTIKFHLFVQGLFLLNLMENREIENGYYIPAYSGGIQKPRNILSVEEVKIVYQYCENDMEKALLSVAYGCGLRRSEISVLNLRDIQLNIGMLIVKSGKGSKRREVPMSDTVVKYLKNYIQNERNLKLVGKSQIEEAFFINSKGKRASGENLNEILKKMIEQTGKYELIQKDITLHCLRHSIAHHLAENNAGIDFIRNFLGHSDINTTYIYAIKNKKRKLITF</sequence>
<keyword evidence="1" id="KW-0159">Chromosome partition</keyword>
<dbReference type="Gene3D" id="1.10.150.130">
    <property type="match status" value="1"/>
</dbReference>
<evidence type="ECO:0000256" key="1">
    <source>
        <dbReference type="ARBA" id="ARBA00022829"/>
    </source>
</evidence>
<dbReference type="InterPro" id="IPR002104">
    <property type="entry name" value="Integrase_catalytic"/>
</dbReference>
<dbReference type="InterPro" id="IPR010998">
    <property type="entry name" value="Integrase_recombinase_N"/>
</dbReference>
<dbReference type="PANTHER" id="PTHR30349">
    <property type="entry name" value="PHAGE INTEGRASE-RELATED"/>
    <property type="match status" value="1"/>
</dbReference>
<evidence type="ECO:0000256" key="3">
    <source>
        <dbReference type="ARBA" id="ARBA00023172"/>
    </source>
</evidence>
<organism evidence="5 6">
    <name type="scientific">Flavobacterium circumlabens</name>
    <dbReference type="NCBI Taxonomy" id="2133765"/>
    <lineage>
        <taxon>Bacteria</taxon>
        <taxon>Pseudomonadati</taxon>
        <taxon>Bacteroidota</taxon>
        <taxon>Flavobacteriia</taxon>
        <taxon>Flavobacteriales</taxon>
        <taxon>Flavobacteriaceae</taxon>
        <taxon>Flavobacterium</taxon>
    </lineage>
</organism>
<proteinExistence type="predicted"/>
<dbReference type="EMBL" id="SLWA01000015">
    <property type="protein sequence ID" value="TCN50538.1"/>
    <property type="molecule type" value="Genomic_DNA"/>
</dbReference>
<name>A0ABY2ATX7_9FLAO</name>
<dbReference type="SUPFAM" id="SSF56349">
    <property type="entry name" value="DNA breaking-rejoining enzymes"/>
    <property type="match status" value="1"/>
</dbReference>
<dbReference type="Pfam" id="PF00589">
    <property type="entry name" value="Phage_integrase"/>
    <property type="match status" value="1"/>
</dbReference>
<dbReference type="InterPro" id="IPR013762">
    <property type="entry name" value="Integrase-like_cat_sf"/>
</dbReference>